<proteinExistence type="predicted"/>
<dbReference type="EMBL" id="BK015733">
    <property type="protein sequence ID" value="DAE22402.1"/>
    <property type="molecule type" value="Genomic_DNA"/>
</dbReference>
<feature type="coiled-coil region" evidence="1">
    <location>
        <begin position="666"/>
        <end position="716"/>
    </location>
</feature>
<name>A0A8S5QTX0_9CAUD</name>
<keyword evidence="1" id="KW-0175">Coiled coil</keyword>
<accession>A0A8S5QTX0</accession>
<organism evidence="2">
    <name type="scientific">CrAss-like virus sp. ctDAq1</name>
    <dbReference type="NCBI Taxonomy" id="2826822"/>
    <lineage>
        <taxon>Viruses</taxon>
        <taxon>Duplodnaviria</taxon>
        <taxon>Heunggongvirae</taxon>
        <taxon>Uroviricota</taxon>
        <taxon>Caudoviricetes</taxon>
        <taxon>Crassvirales</taxon>
    </lineage>
</organism>
<protein>
    <submittedName>
        <fullName evidence="2">Portal protein</fullName>
    </submittedName>
</protein>
<reference evidence="2" key="1">
    <citation type="journal article" date="2021" name="Proc. Natl. Acad. Sci. U.S.A.">
        <title>A Catalog of Tens of Thousands of Viruses from Human Metagenomes Reveals Hidden Associations with Chronic Diseases.</title>
        <authorList>
            <person name="Tisza M.J."/>
            <person name="Buck C.B."/>
        </authorList>
    </citation>
    <scope>NUCLEOTIDE SEQUENCE</scope>
    <source>
        <strain evidence="2">CtDAq1</strain>
    </source>
</reference>
<evidence type="ECO:0000256" key="1">
    <source>
        <dbReference type="SAM" id="Coils"/>
    </source>
</evidence>
<evidence type="ECO:0000313" key="2">
    <source>
        <dbReference type="EMBL" id="DAE22402.1"/>
    </source>
</evidence>
<sequence length="788" mass="91332">MYQLKNLPPQKLPYTKKTKEWRKKHLDWADRKSFFNDNFVRKSVIHKMINYDLLRGNLHMGDLQMIINPDNVEAAYIPEKIQHYPIMNSKLEVLRGEEYKRRFDFRVVVTDPNSISFREDQKKEELFSVLQSIIADTSDNEQQFNERVQEASDYYMHEWQDLREIRANALLRHYYKELECRDKFNDGIMDAMAVGEEIYQCEIVSGEPVINRLNPLKVRIFRNGYSNRVEDADMIVLEDFWSPGRIIDYFYDSLTEEDINYIEKIPFSPVEGDDDIQGIDERAGFMFLPDEGGEAFGQGIVPDSSVFFGEIPGRSSMYYDLAGNIRVLRVYWKSRRKVKMVTSFDENGDKVVTFQNEDYVISEELGETEKIFWINQAWGGTKIGKSIYVNMGPLPVQFFRMSNPSRCHFGIIGTLYNLNDHSPFSMVDIMKPFNYLYDAVYDRLVKAISSYWGTLYDLDMAQVPEDWDIDKWLYFAKVSHIAVKNSFNEGSKGAATGKIAGNYANNSRGMMSAGDGNYIQQLINILEYIPVKMSELIGISRQREGQIDNRETVGGVERSTLQSSHITEWLFIKHNSLKRRVLECLLELAKACARGRTLKFPYLLSDNSLAMCEIDGDEFAESDYGLVVDTDSEVLAQKLDALATNALQHNRLDFSTIMKIYTSKSLADTQRMIERNEKEVRDREMQAQREANEVRMSEIENESRMREAELAQKQEANIRDNETKILIAGMSSNEQASPGPGSDELLEKIRQFNEKMKLDREKLALDKTKHNDDIALRKKELSYKNTKK</sequence>